<gene>
    <name evidence="1" type="ORF">I7I51_04901</name>
</gene>
<reference evidence="1" key="1">
    <citation type="submission" date="2021-01" db="EMBL/GenBank/DDBJ databases">
        <title>Chromosome-level genome assembly of a human fungal pathogen reveals clustering of transcriptionally co-regulated genes.</title>
        <authorList>
            <person name="Voorhies M."/>
            <person name="Cohen S."/>
            <person name="Shea T.P."/>
            <person name="Petrus S."/>
            <person name="Munoz J.F."/>
            <person name="Poplawski S."/>
            <person name="Goldman W.E."/>
            <person name="Michael T."/>
            <person name="Cuomo C.A."/>
            <person name="Sil A."/>
            <person name="Beyhan S."/>
        </authorList>
    </citation>
    <scope>NUCLEOTIDE SEQUENCE</scope>
    <source>
        <strain evidence="1">WU24</strain>
    </source>
</reference>
<evidence type="ECO:0000313" key="1">
    <source>
        <dbReference type="EMBL" id="QSS60104.1"/>
    </source>
</evidence>
<dbReference type="AlphaFoldDB" id="A0A8A1M636"/>
<organism evidence="1 2">
    <name type="scientific">Ajellomyces capsulatus</name>
    <name type="common">Darling's disease fungus</name>
    <name type="synonym">Histoplasma capsulatum</name>
    <dbReference type="NCBI Taxonomy" id="5037"/>
    <lineage>
        <taxon>Eukaryota</taxon>
        <taxon>Fungi</taxon>
        <taxon>Dikarya</taxon>
        <taxon>Ascomycota</taxon>
        <taxon>Pezizomycotina</taxon>
        <taxon>Eurotiomycetes</taxon>
        <taxon>Eurotiomycetidae</taxon>
        <taxon>Onygenales</taxon>
        <taxon>Ajellomycetaceae</taxon>
        <taxon>Histoplasma</taxon>
    </lineage>
</organism>
<dbReference type="OrthoDB" id="2149705at2759"/>
<dbReference type="VEuPathDB" id="FungiDB:I7I51_04901"/>
<dbReference type="Proteomes" id="UP000663671">
    <property type="component" value="Chromosome 4"/>
</dbReference>
<name>A0A8A1M636_AJECA</name>
<dbReference type="EMBL" id="CP069110">
    <property type="protein sequence ID" value="QSS60104.1"/>
    <property type="molecule type" value="Genomic_DNA"/>
</dbReference>
<accession>A0A8A1M636</accession>
<evidence type="ECO:0000313" key="2">
    <source>
        <dbReference type="Proteomes" id="UP000663671"/>
    </source>
</evidence>
<sequence length="148" mass="17159">MTTDWIEKLAIKKEFVESAFLHESALDERATIDVVLPMQDPYMTQIADGRKNYEFRECIIHVCEMMSARTRKPGDRPLDEDSLGSVEFNGKRKDWDGCDFAYEMVTVYELKRPITLKEMKEKHSISLVLPSTSREIIRHSILVGHLPI</sequence>
<proteinExistence type="predicted"/>
<dbReference type="SUPFAM" id="SSF88697">
    <property type="entry name" value="PUA domain-like"/>
    <property type="match status" value="1"/>
</dbReference>
<dbReference type="InterPro" id="IPR015947">
    <property type="entry name" value="PUA-like_sf"/>
</dbReference>
<protein>
    <submittedName>
        <fullName evidence="1">Uncharacterized protein</fullName>
    </submittedName>
</protein>